<dbReference type="AlphaFoldDB" id="A0A2N0A3Z3"/>
<gene>
    <name evidence="3" type="ORF">CH365_01925</name>
</gene>
<evidence type="ECO:0000259" key="2">
    <source>
        <dbReference type="Pfam" id="PF07603"/>
    </source>
</evidence>
<organism evidence="3 4">
    <name type="scientific">Leptospira neocaledonica</name>
    <dbReference type="NCBI Taxonomy" id="2023192"/>
    <lineage>
        <taxon>Bacteria</taxon>
        <taxon>Pseudomonadati</taxon>
        <taxon>Spirochaetota</taxon>
        <taxon>Spirochaetia</taxon>
        <taxon>Leptospirales</taxon>
        <taxon>Leptospiraceae</taxon>
        <taxon>Leptospira</taxon>
    </lineage>
</organism>
<evidence type="ECO:0000313" key="4">
    <source>
        <dbReference type="Proteomes" id="UP000231843"/>
    </source>
</evidence>
<dbReference type="RefSeq" id="WP_100766906.1">
    <property type="nucleotide sequence ID" value="NZ_NPEA01000001.1"/>
</dbReference>
<dbReference type="OrthoDB" id="345437at2"/>
<proteinExistence type="predicted"/>
<dbReference type="InterPro" id="IPR011460">
    <property type="entry name" value="Lcl_C"/>
</dbReference>
<feature type="signal peptide" evidence="1">
    <location>
        <begin position="1"/>
        <end position="19"/>
    </location>
</feature>
<dbReference type="EMBL" id="NPEA01000001">
    <property type="protein sequence ID" value="PJZ79005.1"/>
    <property type="molecule type" value="Genomic_DNA"/>
</dbReference>
<evidence type="ECO:0000313" key="3">
    <source>
        <dbReference type="EMBL" id="PJZ79005.1"/>
    </source>
</evidence>
<keyword evidence="4" id="KW-1185">Reference proteome</keyword>
<keyword evidence="1" id="KW-0732">Signal</keyword>
<feature type="domain" description="Lcl C-terminal" evidence="2">
    <location>
        <begin position="91"/>
        <end position="206"/>
    </location>
</feature>
<dbReference type="Pfam" id="PF07603">
    <property type="entry name" value="Lcl_C"/>
    <property type="match status" value="1"/>
</dbReference>
<reference evidence="3 4" key="1">
    <citation type="submission" date="2017-07" db="EMBL/GenBank/DDBJ databases">
        <title>Leptospira spp. isolated from tropical soils.</title>
        <authorList>
            <person name="Thibeaux R."/>
            <person name="Iraola G."/>
            <person name="Ferres I."/>
            <person name="Bierque E."/>
            <person name="Girault D."/>
            <person name="Soupe-Gilbert M.-E."/>
            <person name="Picardeau M."/>
            <person name="Goarant C."/>
        </authorList>
    </citation>
    <scope>NUCLEOTIDE SEQUENCE [LARGE SCALE GENOMIC DNA]</scope>
    <source>
        <strain evidence="3 4">ES4-C-A1</strain>
    </source>
</reference>
<sequence>MKHLSAILLFSIIAILNCAGPKQDDLSGLLLLLAGGPGNSSHCGQTVANPVDAGFTLTTNTYISNANNSAFVTAMGGNNCESAALVDNDNGTVTDTANHFLWTLCTSYNSSGTISKYNYATGDCAANDPPTTDDINITLAQAEAFCNSLTFAGHSDWVLPDAIQLFSLYSPTTPFALGSFGSKKSVTKVGAWSTTQTTSSHTIVHSYGNSTQRFFTTTASTAPIASFICVAKI</sequence>
<evidence type="ECO:0000256" key="1">
    <source>
        <dbReference type="SAM" id="SignalP"/>
    </source>
</evidence>
<comment type="caution">
    <text evidence="3">The sequence shown here is derived from an EMBL/GenBank/DDBJ whole genome shotgun (WGS) entry which is preliminary data.</text>
</comment>
<protein>
    <recommendedName>
        <fullName evidence="2">Lcl C-terminal domain-containing protein</fullName>
    </recommendedName>
</protein>
<feature type="chain" id="PRO_5014857947" description="Lcl C-terminal domain-containing protein" evidence="1">
    <location>
        <begin position="20"/>
        <end position="233"/>
    </location>
</feature>
<dbReference type="Proteomes" id="UP000231843">
    <property type="component" value="Unassembled WGS sequence"/>
</dbReference>
<accession>A0A2N0A3Z3</accession>
<name>A0A2N0A3Z3_9LEPT</name>